<dbReference type="PROSITE" id="PS51918">
    <property type="entry name" value="RADICAL_SAM"/>
    <property type="match status" value="1"/>
</dbReference>
<dbReference type="InterPro" id="IPR058240">
    <property type="entry name" value="rSAM_sf"/>
</dbReference>
<dbReference type="SFLD" id="SFLDF00289">
    <property type="entry name" value="anaerobic_Cys-type_sulfatase-m"/>
    <property type="match status" value="1"/>
</dbReference>
<dbReference type="GO" id="GO:0046872">
    <property type="term" value="F:metal ion binding"/>
    <property type="evidence" value="ECO:0007669"/>
    <property type="project" value="UniProtKB-KW"/>
</dbReference>
<evidence type="ECO:0000313" key="8">
    <source>
        <dbReference type="EMBL" id="RFZ80990.1"/>
    </source>
</evidence>
<dbReference type="PANTHER" id="PTHR43273:SF3">
    <property type="entry name" value="ANAEROBIC SULFATASE-MATURATING ENZYME HOMOLOG ASLB-RELATED"/>
    <property type="match status" value="1"/>
</dbReference>
<organism evidence="8 9">
    <name type="scientific">Lacrimispora amygdalina</name>
    <dbReference type="NCBI Taxonomy" id="253257"/>
    <lineage>
        <taxon>Bacteria</taxon>
        <taxon>Bacillati</taxon>
        <taxon>Bacillota</taxon>
        <taxon>Clostridia</taxon>
        <taxon>Lachnospirales</taxon>
        <taxon>Lachnospiraceae</taxon>
        <taxon>Lacrimispora</taxon>
    </lineage>
</organism>
<dbReference type="Proteomes" id="UP000260680">
    <property type="component" value="Unassembled WGS sequence"/>
</dbReference>
<comment type="cofactor">
    <cofactor evidence="1">
        <name>[4Fe-4S] cluster</name>
        <dbReference type="ChEBI" id="CHEBI:49883"/>
    </cofactor>
</comment>
<dbReference type="OrthoDB" id="9808591at2"/>
<evidence type="ECO:0000256" key="5">
    <source>
        <dbReference type="ARBA" id="ARBA00023014"/>
    </source>
</evidence>
<dbReference type="CDD" id="cd01335">
    <property type="entry name" value="Radical_SAM"/>
    <property type="match status" value="1"/>
</dbReference>
<protein>
    <submittedName>
        <fullName evidence="8">Anaerobic sulfatase maturase</fullName>
    </submittedName>
</protein>
<evidence type="ECO:0000256" key="6">
    <source>
        <dbReference type="ARBA" id="ARBA00023601"/>
    </source>
</evidence>
<keyword evidence="3" id="KW-0479">Metal-binding</keyword>
<evidence type="ECO:0000259" key="7">
    <source>
        <dbReference type="PROSITE" id="PS51918"/>
    </source>
</evidence>
<proteinExistence type="inferred from homology"/>
<keyword evidence="4" id="KW-0408">Iron</keyword>
<dbReference type="EMBL" id="QOHO01000002">
    <property type="protein sequence ID" value="RFZ80990.1"/>
    <property type="molecule type" value="Genomic_DNA"/>
</dbReference>
<evidence type="ECO:0000256" key="4">
    <source>
        <dbReference type="ARBA" id="ARBA00023004"/>
    </source>
</evidence>
<dbReference type="GO" id="GO:0051536">
    <property type="term" value="F:iron-sulfur cluster binding"/>
    <property type="evidence" value="ECO:0007669"/>
    <property type="project" value="UniProtKB-KW"/>
</dbReference>
<dbReference type="InterPro" id="IPR013785">
    <property type="entry name" value="Aldolase_TIM"/>
</dbReference>
<dbReference type="NCBIfam" id="TIGR04085">
    <property type="entry name" value="rSAM_more_4Fe4S"/>
    <property type="match status" value="1"/>
</dbReference>
<dbReference type="InterPro" id="IPR023885">
    <property type="entry name" value="4Fe4S-binding_SPASM_dom"/>
</dbReference>
<dbReference type="PANTHER" id="PTHR43273">
    <property type="entry name" value="ANAEROBIC SULFATASE-MATURATING ENZYME HOMOLOG ASLB-RELATED"/>
    <property type="match status" value="1"/>
</dbReference>
<dbReference type="InterPro" id="IPR017200">
    <property type="entry name" value="PqqE-like"/>
</dbReference>
<dbReference type="InterPro" id="IPR023867">
    <property type="entry name" value="Sulphatase_maturase_rSAM"/>
</dbReference>
<dbReference type="NCBIfam" id="TIGR03942">
    <property type="entry name" value="sulfatase_rSAM"/>
    <property type="match status" value="1"/>
</dbReference>
<keyword evidence="5" id="KW-0411">Iron-sulfur</keyword>
<sequence length="369" mass="43068">MPPVNLLIKPASGLCNMECDYCFYCDEAEKRKQASYGFMSKETLANVIRKALSYGEQSVGIAFQGGEPTLCGIDFFEEAVRCVKQYNGKNLKIEYALQTNGYAITEEWCEFFKKNHFLVGLSVDGMEATHDKYRHSKSGEGTYQKVLHAARLMKKSGVDFNILTVVNRETAENIVPIYKEYKKNGWDYLQFIACLDPLGETRGQREYSLTPKAYGEFLVKLFQLWYKDWKRGKQPYIRQFENYIGIMLKYEPESCEQRGVCGIQYVVEADGGVYPCDFYVLDEFRLGNLNQDTMAKIQERRSEIGFIERSQNHSEECRQCRWFSLCRGGCYRCREGVKDNYFCESYRMLFESCFAQMEEISRFLFTTRY</sequence>
<dbReference type="PIRSF" id="PIRSF037420">
    <property type="entry name" value="PQQ_syn_pqqE"/>
    <property type="match status" value="1"/>
</dbReference>
<dbReference type="RefSeq" id="WP_117415091.1">
    <property type="nucleotide sequence ID" value="NZ_QOHO01000002.1"/>
</dbReference>
<dbReference type="Gene3D" id="3.20.20.70">
    <property type="entry name" value="Aldolase class I"/>
    <property type="match status" value="1"/>
</dbReference>
<dbReference type="SFLD" id="SFLDG01384">
    <property type="entry name" value="thioether_bond_formation_requi"/>
    <property type="match status" value="1"/>
</dbReference>
<dbReference type="SUPFAM" id="SSF102114">
    <property type="entry name" value="Radical SAM enzymes"/>
    <property type="match status" value="1"/>
</dbReference>
<dbReference type="SFLD" id="SFLDS00029">
    <property type="entry name" value="Radical_SAM"/>
    <property type="match status" value="1"/>
</dbReference>
<dbReference type="SFLD" id="SFLDG01386">
    <property type="entry name" value="main_SPASM_domain-containing"/>
    <property type="match status" value="1"/>
</dbReference>
<evidence type="ECO:0000256" key="1">
    <source>
        <dbReference type="ARBA" id="ARBA00001966"/>
    </source>
</evidence>
<evidence type="ECO:0000313" key="9">
    <source>
        <dbReference type="Proteomes" id="UP000260680"/>
    </source>
</evidence>
<reference evidence="8 9" key="1">
    <citation type="submission" date="2018-07" db="EMBL/GenBank/DDBJ databases">
        <title>New species, Clostridium PI-S10-A1B.</title>
        <authorList>
            <person name="Krishna G."/>
            <person name="Summeta K."/>
            <person name="Shikha S."/>
            <person name="Prabhu P.B."/>
            <person name="Suresh K."/>
        </authorList>
    </citation>
    <scope>NUCLEOTIDE SEQUENCE [LARGE SCALE GENOMIC DNA]</scope>
    <source>
        <strain evidence="8 9">PI-S10-A1B</strain>
    </source>
</reference>
<dbReference type="Pfam" id="PF04055">
    <property type="entry name" value="Radical_SAM"/>
    <property type="match status" value="1"/>
</dbReference>
<feature type="domain" description="Radical SAM core" evidence="7">
    <location>
        <begin position="1"/>
        <end position="227"/>
    </location>
</feature>
<keyword evidence="2" id="KW-0949">S-adenosyl-L-methionine</keyword>
<name>A0A3E2NJ91_9FIRM</name>
<comment type="similarity">
    <text evidence="6">Belongs to the radical SAM superfamily. Anaerobic sulfatase-maturating enzyme family.</text>
</comment>
<dbReference type="SFLD" id="SFLDG01072">
    <property type="entry name" value="dehydrogenase_like"/>
    <property type="match status" value="1"/>
</dbReference>
<evidence type="ECO:0000256" key="3">
    <source>
        <dbReference type="ARBA" id="ARBA00022723"/>
    </source>
</evidence>
<comment type="caution">
    <text evidence="8">The sequence shown here is derived from an EMBL/GenBank/DDBJ whole genome shotgun (WGS) entry which is preliminary data.</text>
</comment>
<dbReference type="AlphaFoldDB" id="A0A3E2NJ91"/>
<dbReference type="InterPro" id="IPR034485">
    <property type="entry name" value="Anaerobic_Cys-type_sulfatase-m"/>
</dbReference>
<dbReference type="GO" id="GO:0016491">
    <property type="term" value="F:oxidoreductase activity"/>
    <property type="evidence" value="ECO:0007669"/>
    <property type="project" value="InterPro"/>
</dbReference>
<dbReference type="Pfam" id="PF13186">
    <property type="entry name" value="SPASM"/>
    <property type="match status" value="1"/>
</dbReference>
<dbReference type="InterPro" id="IPR007197">
    <property type="entry name" value="rSAM"/>
</dbReference>
<gene>
    <name evidence="8" type="ORF">DS742_00585</name>
</gene>
<accession>A0A3E2NJ91</accession>
<dbReference type="SFLD" id="SFLDG01067">
    <property type="entry name" value="SPASM/twitch_domain_containing"/>
    <property type="match status" value="1"/>
</dbReference>
<evidence type="ECO:0000256" key="2">
    <source>
        <dbReference type="ARBA" id="ARBA00022691"/>
    </source>
</evidence>